<keyword evidence="4" id="KW-1185">Reference proteome</keyword>
<evidence type="ECO:0000313" key="3">
    <source>
        <dbReference type="EMBL" id="GAQ87255.1"/>
    </source>
</evidence>
<dbReference type="PANTHER" id="PTHR10219:SF25">
    <property type="entry name" value="PLECKSTRIN HOMOLOGY DOMAIN-CONTAINING FAMILY A MEMBER 8"/>
    <property type="match status" value="1"/>
</dbReference>
<protein>
    <recommendedName>
        <fullName evidence="2">Glycolipid transfer protein domain-containing protein</fullName>
    </recommendedName>
</protein>
<dbReference type="OrthoDB" id="205255at2759"/>
<dbReference type="FunFam" id="1.10.3520.10:FF:000001">
    <property type="entry name" value="Pleckstrin domain-containing family A member 8"/>
    <property type="match status" value="1"/>
</dbReference>
<dbReference type="STRING" id="105231.A0A1Y1I8E5"/>
<dbReference type="SUPFAM" id="SSF110004">
    <property type="entry name" value="Glycolipid transfer protein, GLTP"/>
    <property type="match status" value="1"/>
</dbReference>
<dbReference type="GO" id="GO:0005829">
    <property type="term" value="C:cytosol"/>
    <property type="evidence" value="ECO:0000318"/>
    <property type="project" value="GO_Central"/>
</dbReference>
<evidence type="ECO:0000313" key="4">
    <source>
        <dbReference type="Proteomes" id="UP000054558"/>
    </source>
</evidence>
<sequence length="198" mass="21765">MSVFAPIIEGIKGVKDVNGEIQTKPFLDVCGHVLPVTDKFGAAFTLVKSDIGGNISRLTTKYDQNPAAYQLLYPIVTEEVKAGTATGGKSDSQGLLWLNRAMEFIVALFRNLEQHKDWTTTQAANEAYNVTLKPYHGWMAQTAFTTAMRFIPNRDSFFANLGSGDLTGDIDQFIGDFSPLLAENHEFLKKNGLADLKA</sequence>
<dbReference type="OMA" id="EMHGAEW"/>
<dbReference type="PANTHER" id="PTHR10219">
    <property type="entry name" value="GLYCOLIPID TRANSFER PROTEIN-RELATED"/>
    <property type="match status" value="1"/>
</dbReference>
<name>A0A1Y1I8E5_KLENI</name>
<accession>A0A1Y1I8E5</accession>
<organism evidence="3 4">
    <name type="scientific">Klebsormidium nitens</name>
    <name type="common">Green alga</name>
    <name type="synonym">Ulothrix nitens</name>
    <dbReference type="NCBI Taxonomy" id="105231"/>
    <lineage>
        <taxon>Eukaryota</taxon>
        <taxon>Viridiplantae</taxon>
        <taxon>Streptophyta</taxon>
        <taxon>Klebsormidiophyceae</taxon>
        <taxon>Klebsormidiales</taxon>
        <taxon>Klebsormidiaceae</taxon>
        <taxon>Klebsormidium</taxon>
    </lineage>
</organism>
<evidence type="ECO:0000259" key="2">
    <source>
        <dbReference type="Pfam" id="PF08718"/>
    </source>
</evidence>
<evidence type="ECO:0000256" key="1">
    <source>
        <dbReference type="ARBA" id="ARBA00022448"/>
    </source>
</evidence>
<dbReference type="Pfam" id="PF08718">
    <property type="entry name" value="GLTP"/>
    <property type="match status" value="1"/>
</dbReference>
<keyword evidence="1" id="KW-0813">Transport</keyword>
<reference evidence="3 4" key="1">
    <citation type="journal article" date="2014" name="Nat. Commun.">
        <title>Klebsormidium flaccidum genome reveals primary factors for plant terrestrial adaptation.</title>
        <authorList>
            <person name="Hori K."/>
            <person name="Maruyama F."/>
            <person name="Fujisawa T."/>
            <person name="Togashi T."/>
            <person name="Yamamoto N."/>
            <person name="Seo M."/>
            <person name="Sato S."/>
            <person name="Yamada T."/>
            <person name="Mori H."/>
            <person name="Tajima N."/>
            <person name="Moriyama T."/>
            <person name="Ikeuchi M."/>
            <person name="Watanabe M."/>
            <person name="Wada H."/>
            <person name="Kobayashi K."/>
            <person name="Saito M."/>
            <person name="Masuda T."/>
            <person name="Sasaki-Sekimoto Y."/>
            <person name="Mashiguchi K."/>
            <person name="Awai K."/>
            <person name="Shimojima M."/>
            <person name="Masuda S."/>
            <person name="Iwai M."/>
            <person name="Nobusawa T."/>
            <person name="Narise T."/>
            <person name="Kondo S."/>
            <person name="Saito H."/>
            <person name="Sato R."/>
            <person name="Murakawa M."/>
            <person name="Ihara Y."/>
            <person name="Oshima-Yamada Y."/>
            <person name="Ohtaka K."/>
            <person name="Satoh M."/>
            <person name="Sonobe K."/>
            <person name="Ishii M."/>
            <person name="Ohtani R."/>
            <person name="Kanamori-Sato M."/>
            <person name="Honoki R."/>
            <person name="Miyazaki D."/>
            <person name="Mochizuki H."/>
            <person name="Umetsu J."/>
            <person name="Higashi K."/>
            <person name="Shibata D."/>
            <person name="Kamiya Y."/>
            <person name="Sato N."/>
            <person name="Nakamura Y."/>
            <person name="Tabata S."/>
            <person name="Ida S."/>
            <person name="Kurokawa K."/>
            <person name="Ohta H."/>
        </authorList>
    </citation>
    <scope>NUCLEOTIDE SEQUENCE [LARGE SCALE GENOMIC DNA]</scope>
    <source>
        <strain evidence="3 4">NIES-2285</strain>
    </source>
</reference>
<dbReference type="GO" id="GO:1902387">
    <property type="term" value="F:ceramide 1-phosphate binding"/>
    <property type="evidence" value="ECO:0000318"/>
    <property type="project" value="GO_Central"/>
</dbReference>
<dbReference type="GO" id="GO:1902388">
    <property type="term" value="F:ceramide 1-phosphate transfer activity"/>
    <property type="evidence" value="ECO:0000318"/>
    <property type="project" value="GO_Central"/>
</dbReference>
<dbReference type="InterPro" id="IPR014830">
    <property type="entry name" value="Glycolipid_transfer_prot_dom"/>
</dbReference>
<dbReference type="Proteomes" id="UP000054558">
    <property type="component" value="Unassembled WGS sequence"/>
</dbReference>
<feature type="domain" description="Glycolipid transfer protein" evidence="2">
    <location>
        <begin position="21"/>
        <end position="162"/>
    </location>
</feature>
<gene>
    <name evidence="3" type="ORF">KFL_003410120</name>
</gene>
<dbReference type="Gene3D" id="1.10.3520.10">
    <property type="entry name" value="Glycolipid transfer protein"/>
    <property type="match status" value="1"/>
</dbReference>
<dbReference type="GO" id="GO:0120009">
    <property type="term" value="P:intermembrane lipid transfer"/>
    <property type="evidence" value="ECO:0000318"/>
    <property type="project" value="GO_Central"/>
</dbReference>
<dbReference type="AlphaFoldDB" id="A0A1Y1I8E5"/>
<dbReference type="InterPro" id="IPR036497">
    <property type="entry name" value="GLTP_sf"/>
</dbReference>
<dbReference type="EMBL" id="DF237290">
    <property type="protein sequence ID" value="GAQ87255.1"/>
    <property type="molecule type" value="Genomic_DNA"/>
</dbReference>
<proteinExistence type="predicted"/>
<dbReference type="GO" id="GO:0035627">
    <property type="term" value="P:ceramide transport"/>
    <property type="evidence" value="ECO:0000318"/>
    <property type="project" value="GO_Central"/>
</dbReference>